<keyword evidence="3" id="KW-0687">Ribonucleoprotein</keyword>
<dbReference type="Gene3D" id="1.10.10.10">
    <property type="entry name" value="Winged helix-like DNA-binding domain superfamily/Winged helix DNA-binding domain"/>
    <property type="match status" value="1"/>
</dbReference>
<proteinExistence type="inferred from homology"/>
<sequence>MMDWSYIEARVDKEFLEKIKKDLEKAKVITPSEIASRHGIKVSLAKIILRLMEREGKIKFVMGDSKQKIYCRIS</sequence>
<evidence type="ECO:0000256" key="3">
    <source>
        <dbReference type="ARBA" id="ARBA00023274"/>
    </source>
</evidence>
<comment type="similarity">
    <text evidence="1">Belongs to the eukaryotic ribosomal protein eS25 family.</text>
</comment>
<evidence type="ECO:0000256" key="2">
    <source>
        <dbReference type="ARBA" id="ARBA00022980"/>
    </source>
</evidence>
<accession>A0A1L2JM82</accession>
<dbReference type="InterPro" id="IPR036390">
    <property type="entry name" value="WH_DNA-bd_sf"/>
</dbReference>
<dbReference type="GO" id="GO:1990904">
    <property type="term" value="C:ribonucleoprotein complex"/>
    <property type="evidence" value="ECO:0007669"/>
    <property type="project" value="UniProtKB-KW"/>
</dbReference>
<dbReference type="EMBL" id="KX765027">
    <property type="protein sequence ID" value="AOZ56113.1"/>
    <property type="molecule type" value="Genomic_DNA"/>
</dbReference>
<evidence type="ECO:0000256" key="1">
    <source>
        <dbReference type="ARBA" id="ARBA00009106"/>
    </source>
</evidence>
<dbReference type="SUPFAM" id="SSF46785">
    <property type="entry name" value="Winged helix' DNA-binding domain"/>
    <property type="match status" value="1"/>
</dbReference>
<evidence type="ECO:0000313" key="4">
    <source>
        <dbReference type="EMBL" id="AOZ56113.1"/>
    </source>
</evidence>
<reference evidence="4" key="1">
    <citation type="journal article" date="2017" name="Nature">
        <title>Metagenomic exploration of ASGARD archaea illuminates the origin of cellular complexity in eukaryotes.</title>
        <authorList>
            <person name="Zaremba-Niedzwiedzka K."/>
            <person name="Caceres E.F."/>
            <person name="Saw J.H.W."/>
            <person name="Backstrom D."/>
            <person name="Juzokaite L."/>
            <person name="Vancaester E."/>
            <person name="Seitz K.W."/>
            <person name="Anantharaman K."/>
            <person name="Starnawski P."/>
            <person name="Kjeldsen K.U."/>
            <person name="Stott M.B."/>
            <person name="Nunoura T."/>
            <person name="Banfield J.F."/>
            <person name="Schramm A."/>
            <person name="Baker B.J."/>
            <person name="Spang A."/>
            <person name="Ettema T.J.G."/>
        </authorList>
    </citation>
    <scope>NUCLEOTIDE SEQUENCE</scope>
    <source>
        <strain evidence="4">TIV_1</strain>
    </source>
</reference>
<dbReference type="AlphaFoldDB" id="A0A1L2JM82"/>
<protein>
    <submittedName>
        <fullName evidence="4">Ribosomal protein S25</fullName>
    </submittedName>
</protein>
<name>A0A1L2JM82_9CREN</name>
<dbReference type="InterPro" id="IPR036388">
    <property type="entry name" value="WH-like_DNA-bd_sf"/>
</dbReference>
<keyword evidence="2 4" id="KW-0689">Ribosomal protein</keyword>
<dbReference type="InterPro" id="IPR004977">
    <property type="entry name" value="Ribosomal_eS25"/>
</dbReference>
<dbReference type="GO" id="GO:0005840">
    <property type="term" value="C:ribosome"/>
    <property type="evidence" value="ECO:0007669"/>
    <property type="project" value="UniProtKB-KW"/>
</dbReference>
<dbReference type="Pfam" id="PF03297">
    <property type="entry name" value="Ribosomal_S25"/>
    <property type="match status" value="1"/>
</dbReference>
<organism evidence="4">
    <name type="scientific">uncultured korarchaeote</name>
    <dbReference type="NCBI Taxonomy" id="161241"/>
    <lineage>
        <taxon>Archaea</taxon>
        <taxon>Thermoproteota</taxon>
        <taxon>environmental samples</taxon>
    </lineage>
</organism>